<evidence type="ECO:0000256" key="1">
    <source>
        <dbReference type="ARBA" id="ARBA00000958"/>
    </source>
</evidence>
<reference evidence="19 20" key="1">
    <citation type="submission" date="2019-06" db="EMBL/GenBank/DDBJ databases">
        <title>Whole genome shotgun sequence of Glutamicibacter uratoxydans NBRC 15515.</title>
        <authorList>
            <person name="Hosoyama A."/>
            <person name="Uohara A."/>
            <person name="Ohji S."/>
            <person name="Ichikawa N."/>
        </authorList>
    </citation>
    <scope>NUCLEOTIDE SEQUENCE [LARGE SCALE GENOMIC DNA]</scope>
    <source>
        <strain evidence="19 20">NBRC 15515</strain>
    </source>
</reference>
<dbReference type="OrthoDB" id="350520at2"/>
<evidence type="ECO:0000256" key="7">
    <source>
        <dbReference type="ARBA" id="ARBA00022516"/>
    </source>
</evidence>
<evidence type="ECO:0000256" key="12">
    <source>
        <dbReference type="ARBA" id="ARBA00023098"/>
    </source>
</evidence>
<evidence type="ECO:0000256" key="17">
    <source>
        <dbReference type="ARBA" id="ARBA00033321"/>
    </source>
</evidence>
<dbReference type="InterPro" id="IPR043130">
    <property type="entry name" value="CDP-OH_PTrfase_TM_dom"/>
</dbReference>
<evidence type="ECO:0000256" key="11">
    <source>
        <dbReference type="ARBA" id="ARBA00022989"/>
    </source>
</evidence>
<keyword evidence="8" id="KW-0997">Cell inner membrane</keyword>
<dbReference type="RefSeq" id="WP_141366415.1">
    <property type="nucleotide sequence ID" value="NZ_BAAAJL010000005.1"/>
</dbReference>
<keyword evidence="14" id="KW-0594">Phospholipid biosynthesis</keyword>
<evidence type="ECO:0000256" key="6">
    <source>
        <dbReference type="ARBA" id="ARBA00022475"/>
    </source>
</evidence>
<evidence type="ECO:0000256" key="3">
    <source>
        <dbReference type="ARBA" id="ARBA00004429"/>
    </source>
</evidence>
<evidence type="ECO:0000256" key="5">
    <source>
        <dbReference type="ARBA" id="ARBA00015623"/>
    </source>
</evidence>
<feature type="transmembrane region" description="Helical" evidence="18">
    <location>
        <begin position="104"/>
        <end position="123"/>
    </location>
</feature>
<evidence type="ECO:0000256" key="15">
    <source>
        <dbReference type="ARBA" id="ARBA00023211"/>
    </source>
</evidence>
<dbReference type="GO" id="GO:0005886">
    <property type="term" value="C:plasma membrane"/>
    <property type="evidence" value="ECO:0007669"/>
    <property type="project" value="UniProtKB-SubCell"/>
</dbReference>
<evidence type="ECO:0000256" key="2">
    <source>
        <dbReference type="ARBA" id="ARBA00001936"/>
    </source>
</evidence>
<dbReference type="Gene3D" id="1.20.120.1760">
    <property type="match status" value="1"/>
</dbReference>
<gene>
    <name evidence="19" type="ORF">AUR04nite_28980</name>
</gene>
<protein>
    <recommendedName>
        <fullName evidence="5">Phosphatidylcholine synthase</fullName>
        <ecNumber evidence="4">2.7.8.24</ecNumber>
    </recommendedName>
    <alternativeName>
        <fullName evidence="17">CDP-diglyceride-choline O-phosphatidyltransferase</fullName>
    </alternativeName>
</protein>
<keyword evidence="7" id="KW-0444">Lipid biosynthesis</keyword>
<feature type="transmembrane region" description="Helical" evidence="18">
    <location>
        <begin position="185"/>
        <end position="203"/>
    </location>
</feature>
<dbReference type="EMBL" id="BJNY01000019">
    <property type="protein sequence ID" value="GED07366.1"/>
    <property type="molecule type" value="Genomic_DNA"/>
</dbReference>
<keyword evidence="20" id="KW-1185">Reference proteome</keyword>
<keyword evidence="13 18" id="KW-0472">Membrane</keyword>
<keyword evidence="10 18" id="KW-0812">Transmembrane</keyword>
<dbReference type="InterPro" id="IPR026027">
    <property type="entry name" value="PcS"/>
</dbReference>
<evidence type="ECO:0000313" key="19">
    <source>
        <dbReference type="EMBL" id="GED07366.1"/>
    </source>
</evidence>
<dbReference type="PIRSF" id="PIRSF000851">
    <property type="entry name" value="PcS"/>
    <property type="match status" value="1"/>
</dbReference>
<evidence type="ECO:0000313" key="20">
    <source>
        <dbReference type="Proteomes" id="UP000316612"/>
    </source>
</evidence>
<comment type="subcellular location">
    <subcellularLocation>
        <location evidence="3">Cell inner membrane</location>
        <topology evidence="3">Multi-pass membrane protein</topology>
    </subcellularLocation>
</comment>
<keyword evidence="11 18" id="KW-1133">Transmembrane helix</keyword>
<dbReference type="GO" id="GO:0050520">
    <property type="term" value="F:phosphatidylcholine synthase activity"/>
    <property type="evidence" value="ECO:0007669"/>
    <property type="project" value="UniProtKB-EC"/>
</dbReference>
<evidence type="ECO:0000256" key="16">
    <source>
        <dbReference type="ARBA" id="ARBA00023264"/>
    </source>
</evidence>
<evidence type="ECO:0000256" key="9">
    <source>
        <dbReference type="ARBA" id="ARBA00022679"/>
    </source>
</evidence>
<evidence type="ECO:0000256" key="4">
    <source>
        <dbReference type="ARBA" id="ARBA00013195"/>
    </source>
</evidence>
<name>A0A4Y4DR01_GLUUR</name>
<organism evidence="19 20">
    <name type="scientific">Glutamicibacter uratoxydans</name>
    <name type="common">Arthrobacter uratoxydans</name>
    <dbReference type="NCBI Taxonomy" id="43667"/>
    <lineage>
        <taxon>Bacteria</taxon>
        <taxon>Bacillati</taxon>
        <taxon>Actinomycetota</taxon>
        <taxon>Actinomycetes</taxon>
        <taxon>Micrococcales</taxon>
        <taxon>Micrococcaceae</taxon>
        <taxon>Glutamicibacter</taxon>
    </lineage>
</organism>
<feature type="transmembrane region" description="Helical" evidence="18">
    <location>
        <begin position="12"/>
        <end position="34"/>
    </location>
</feature>
<comment type="caution">
    <text evidence="19">The sequence shown here is derived from an EMBL/GenBank/DDBJ whole genome shotgun (WGS) entry which is preliminary data.</text>
</comment>
<feature type="transmembrane region" description="Helical" evidence="18">
    <location>
        <begin position="209"/>
        <end position="228"/>
    </location>
</feature>
<evidence type="ECO:0000256" key="14">
    <source>
        <dbReference type="ARBA" id="ARBA00023209"/>
    </source>
</evidence>
<evidence type="ECO:0000256" key="13">
    <source>
        <dbReference type="ARBA" id="ARBA00023136"/>
    </source>
</evidence>
<keyword evidence="15" id="KW-0464">Manganese</keyword>
<evidence type="ECO:0000256" key="10">
    <source>
        <dbReference type="ARBA" id="ARBA00022692"/>
    </source>
</evidence>
<keyword evidence="12" id="KW-0443">Lipid metabolism</keyword>
<evidence type="ECO:0000256" key="8">
    <source>
        <dbReference type="ARBA" id="ARBA00022519"/>
    </source>
</evidence>
<sequence>MSSLPRNKVITAWAVHAFTLTGIIWATLALLALSDNQPKLMWLYLGIALVVDGVDGSMARAAEVGKYAPNFDGVILDSIIDYLTWTFIPALFMFKTGLLGEGAWGVFLLVLINLTSMFCYANAQMKTNDYYFMGFPAAWNIVALALWFISPSIVVTSIIVIIFSILTWAPIAFVHPLRVKRLMPVNIAAAAAWIAASAIMVVGYPEANIWTTIIWIASGVWLVALGLIRSVAATWKAAAERS</sequence>
<keyword evidence="6" id="KW-1003">Cell membrane</keyword>
<dbReference type="Proteomes" id="UP000316612">
    <property type="component" value="Unassembled WGS sequence"/>
</dbReference>
<proteinExistence type="predicted"/>
<dbReference type="EC" id="2.7.8.24" evidence="4"/>
<feature type="transmembrane region" description="Helical" evidence="18">
    <location>
        <begin position="155"/>
        <end position="173"/>
    </location>
</feature>
<comment type="catalytic activity">
    <reaction evidence="1">
        <text>a CDP-1,2-diacyl-sn-glycerol + choline = a 1,2-diacyl-sn-glycero-3-phosphocholine + CMP + H(+)</text>
        <dbReference type="Rhea" id="RHEA:14597"/>
        <dbReference type="ChEBI" id="CHEBI:15354"/>
        <dbReference type="ChEBI" id="CHEBI:15378"/>
        <dbReference type="ChEBI" id="CHEBI:57643"/>
        <dbReference type="ChEBI" id="CHEBI:58332"/>
        <dbReference type="ChEBI" id="CHEBI:60377"/>
        <dbReference type="EC" id="2.7.8.24"/>
    </reaction>
</comment>
<dbReference type="AlphaFoldDB" id="A0A4Y4DR01"/>
<accession>A0A4Y4DR01</accession>
<dbReference type="GO" id="GO:0008654">
    <property type="term" value="P:phospholipid biosynthetic process"/>
    <property type="evidence" value="ECO:0007669"/>
    <property type="project" value="UniProtKB-KW"/>
</dbReference>
<comment type="cofactor">
    <cofactor evidence="2">
        <name>Mn(2+)</name>
        <dbReference type="ChEBI" id="CHEBI:29035"/>
    </cofactor>
</comment>
<keyword evidence="9" id="KW-0808">Transferase</keyword>
<keyword evidence="16" id="KW-1208">Phospholipid metabolism</keyword>
<evidence type="ECO:0000256" key="18">
    <source>
        <dbReference type="SAM" id="Phobius"/>
    </source>
</evidence>
<feature type="transmembrane region" description="Helical" evidence="18">
    <location>
        <begin position="130"/>
        <end position="149"/>
    </location>
</feature>